<sequence length="117" mass="13862">MSSDQKEDPYIETKKDYIQQCFQLTKFLYQASQSSNDQLKGILLTTLPDIINDEDFQKVDHALRNSFNQLKEDTQMNDQSKFITKQHIECILNMRILNKDSIQLQNYCKNMFQELDS</sequence>
<accession>Q239D8</accession>
<name>Q239D8_TETTS</name>
<gene>
    <name evidence="1" type="ORF">TTHERM_00448770</name>
</gene>
<reference evidence="2" key="1">
    <citation type="journal article" date="2006" name="PLoS Biol.">
        <title>Macronuclear genome sequence of the ciliate Tetrahymena thermophila, a model eukaryote.</title>
        <authorList>
            <person name="Eisen J.A."/>
            <person name="Coyne R.S."/>
            <person name="Wu M."/>
            <person name="Wu D."/>
            <person name="Thiagarajan M."/>
            <person name="Wortman J.R."/>
            <person name="Badger J.H."/>
            <person name="Ren Q."/>
            <person name="Amedeo P."/>
            <person name="Jones K.M."/>
            <person name="Tallon L.J."/>
            <person name="Delcher A.L."/>
            <person name="Salzberg S.L."/>
            <person name="Silva J.C."/>
            <person name="Haas B.J."/>
            <person name="Majoros W.H."/>
            <person name="Farzad M."/>
            <person name="Carlton J.M."/>
            <person name="Smith R.K. Jr."/>
            <person name="Garg J."/>
            <person name="Pearlman R.E."/>
            <person name="Karrer K.M."/>
            <person name="Sun L."/>
            <person name="Manning G."/>
            <person name="Elde N.C."/>
            <person name="Turkewitz A.P."/>
            <person name="Asai D.J."/>
            <person name="Wilkes D.E."/>
            <person name="Wang Y."/>
            <person name="Cai H."/>
            <person name="Collins K."/>
            <person name="Stewart B.A."/>
            <person name="Lee S.R."/>
            <person name="Wilamowska K."/>
            <person name="Weinberg Z."/>
            <person name="Ruzzo W.L."/>
            <person name="Wloga D."/>
            <person name="Gaertig J."/>
            <person name="Frankel J."/>
            <person name="Tsao C.-C."/>
            <person name="Gorovsky M.A."/>
            <person name="Keeling P.J."/>
            <person name="Waller R.F."/>
            <person name="Patron N.J."/>
            <person name="Cherry J.M."/>
            <person name="Stover N.A."/>
            <person name="Krieger C.J."/>
            <person name="del Toro C."/>
            <person name="Ryder H.F."/>
            <person name="Williamson S.C."/>
            <person name="Barbeau R.A."/>
            <person name="Hamilton E.P."/>
            <person name="Orias E."/>
        </authorList>
    </citation>
    <scope>NUCLEOTIDE SEQUENCE [LARGE SCALE GENOMIC DNA]</scope>
    <source>
        <strain evidence="2">SB210</strain>
    </source>
</reference>
<dbReference type="EMBL" id="GG662738">
    <property type="protein sequence ID" value="EAR93032.1"/>
    <property type="molecule type" value="Genomic_DNA"/>
</dbReference>
<dbReference type="RefSeq" id="XP_001013277.1">
    <property type="nucleotide sequence ID" value="XM_001013277.1"/>
</dbReference>
<protein>
    <submittedName>
        <fullName evidence="1">Uncharacterized protein</fullName>
    </submittedName>
</protein>
<organism evidence="1 2">
    <name type="scientific">Tetrahymena thermophila (strain SB210)</name>
    <dbReference type="NCBI Taxonomy" id="312017"/>
    <lineage>
        <taxon>Eukaryota</taxon>
        <taxon>Sar</taxon>
        <taxon>Alveolata</taxon>
        <taxon>Ciliophora</taxon>
        <taxon>Intramacronucleata</taxon>
        <taxon>Oligohymenophorea</taxon>
        <taxon>Hymenostomatida</taxon>
        <taxon>Tetrahymenina</taxon>
        <taxon>Tetrahymenidae</taxon>
        <taxon>Tetrahymena</taxon>
    </lineage>
</organism>
<dbReference type="Proteomes" id="UP000009168">
    <property type="component" value="Unassembled WGS sequence"/>
</dbReference>
<keyword evidence="2" id="KW-1185">Reference proteome</keyword>
<dbReference type="KEGG" id="tet:TTHERM_00448770"/>
<dbReference type="HOGENOM" id="CLU_2089693_0_0_1"/>
<evidence type="ECO:0000313" key="1">
    <source>
        <dbReference type="EMBL" id="EAR93032.1"/>
    </source>
</evidence>
<dbReference type="GeneID" id="7824551"/>
<dbReference type="AlphaFoldDB" id="Q239D8"/>
<proteinExistence type="predicted"/>
<evidence type="ECO:0000313" key="2">
    <source>
        <dbReference type="Proteomes" id="UP000009168"/>
    </source>
</evidence>
<dbReference type="InParanoid" id="Q239D8"/>